<sequence>MVSVQRHSVHTLVFRSLKRTHDMFEADQSHLPEVDEESRKLKMAIKRRDQYGPILDKPLEPVIQKAKQLSLPGTSEPSSEIVRFDKPAESSEPLNPNSHMVQVGNDKLILPKKAPTMPKPVWHPPWKLARVISGHSGWVRCISFDPTNEFFATGAADRMIKVWDFASGHLKLTLTGHISAVRGVVISSRQPYLFSCGEDKTVKCWDLEQNKVIRHYHGHMSAVYDIDLHPTLDVLVTCGRDATARVWDMRTKVNIHTLSGHTNTVSSVRCQESDPQVITGSHDSTIRLWDLAAGKTMACLTNHKKSVRSLAIHPTQNAFVSASPDNIKQWKLPNGNFLQNLSGHKALVNAIAINMDGVVVSGGDNGSMYFWDWRSGYNFQKLNSIAQPGSINSEAGIFALAFDKSGSRLVTAEADKTIKIYKEDENAVSFFGSNSNTLDSYPTRRESDEGFNNVTLVGPQ</sequence>
<accession>A0A0R3TY29</accession>
<reference evidence="8 9" key="2">
    <citation type="submission" date="2018-11" db="EMBL/GenBank/DDBJ databases">
        <authorList>
            <consortium name="Pathogen Informatics"/>
        </authorList>
    </citation>
    <scope>NUCLEOTIDE SEQUENCE [LARGE SCALE GENOMIC DNA]</scope>
</reference>
<dbReference type="CDD" id="cd00200">
    <property type="entry name" value="WD40"/>
    <property type="match status" value="1"/>
</dbReference>
<evidence type="ECO:0000256" key="3">
    <source>
        <dbReference type="ARBA" id="ARBA00025726"/>
    </source>
</evidence>
<dbReference type="FunFam" id="2.130.10.10:FF:000012">
    <property type="entry name" value="Putative pleiotropic regulator 1"/>
    <property type="match status" value="1"/>
</dbReference>
<dbReference type="EMBL" id="UZAE01014622">
    <property type="protein sequence ID" value="VDO13999.1"/>
    <property type="molecule type" value="Genomic_DNA"/>
</dbReference>
<dbReference type="PROSITE" id="PS50082">
    <property type="entry name" value="WD_REPEATS_2"/>
    <property type="match status" value="5"/>
</dbReference>
<evidence type="ECO:0000256" key="7">
    <source>
        <dbReference type="PROSITE-ProRule" id="PRU00221"/>
    </source>
</evidence>
<feature type="repeat" description="WD" evidence="7">
    <location>
        <begin position="132"/>
        <end position="173"/>
    </location>
</feature>
<dbReference type="SUPFAM" id="SSF50978">
    <property type="entry name" value="WD40 repeat-like"/>
    <property type="match status" value="1"/>
</dbReference>
<feature type="repeat" description="WD" evidence="7">
    <location>
        <begin position="216"/>
        <end position="257"/>
    </location>
</feature>
<feature type="repeat" description="WD" evidence="7">
    <location>
        <begin position="174"/>
        <end position="215"/>
    </location>
</feature>
<feature type="repeat" description="WD" evidence="7">
    <location>
        <begin position="341"/>
        <end position="381"/>
    </location>
</feature>
<dbReference type="Pfam" id="PF00400">
    <property type="entry name" value="WD40"/>
    <property type="match status" value="7"/>
</dbReference>
<evidence type="ECO:0000256" key="6">
    <source>
        <dbReference type="ARBA" id="ARBA00073631"/>
    </source>
</evidence>
<feature type="repeat" description="WD" evidence="7">
    <location>
        <begin position="258"/>
        <end position="299"/>
    </location>
</feature>
<dbReference type="InterPro" id="IPR020472">
    <property type="entry name" value="WD40_PAC1"/>
</dbReference>
<evidence type="ECO:0000313" key="8">
    <source>
        <dbReference type="EMBL" id="VDO13999.1"/>
    </source>
</evidence>
<gene>
    <name evidence="8" type="ORF">HNAJ_LOCUS12752</name>
</gene>
<dbReference type="GO" id="GO:0071011">
    <property type="term" value="C:precatalytic spliceosome"/>
    <property type="evidence" value="ECO:0007669"/>
    <property type="project" value="TreeGrafter"/>
</dbReference>
<dbReference type="AlphaFoldDB" id="A0A0R3TY29"/>
<dbReference type="PROSITE" id="PS50294">
    <property type="entry name" value="WD_REPEATS_REGION"/>
    <property type="match status" value="5"/>
</dbReference>
<dbReference type="InterPro" id="IPR001680">
    <property type="entry name" value="WD40_rpt"/>
</dbReference>
<evidence type="ECO:0000256" key="4">
    <source>
        <dbReference type="ARBA" id="ARBA00046238"/>
    </source>
</evidence>
<name>A0A0R3TY29_RODNA</name>
<dbReference type="PANTHER" id="PTHR19923">
    <property type="entry name" value="WD40 REPEAT PROTEINPRL1/PRL2-RELATED"/>
    <property type="match status" value="1"/>
</dbReference>
<dbReference type="PANTHER" id="PTHR19923:SF0">
    <property type="entry name" value="PLEIOTROPIC REGULATOR 1"/>
    <property type="match status" value="1"/>
</dbReference>
<evidence type="ECO:0000313" key="10">
    <source>
        <dbReference type="WBParaSite" id="HNAJ_0001277601-mRNA-1"/>
    </source>
</evidence>
<dbReference type="InterPro" id="IPR015943">
    <property type="entry name" value="WD40/YVTN_repeat-like_dom_sf"/>
</dbReference>
<dbReference type="PRINTS" id="PR00320">
    <property type="entry name" value="GPROTEINBRPT"/>
</dbReference>
<comment type="similarity">
    <text evidence="3">Belongs to the WD repeat PRL1/PRL2 family.</text>
</comment>
<protein>
    <recommendedName>
        <fullName evidence="6">Pleiotropic regulator 1</fullName>
    </recommendedName>
</protein>
<dbReference type="STRING" id="102285.A0A0R3TY29"/>
<keyword evidence="9" id="KW-1185">Reference proteome</keyword>
<evidence type="ECO:0000256" key="1">
    <source>
        <dbReference type="ARBA" id="ARBA00022574"/>
    </source>
</evidence>
<dbReference type="GO" id="GO:0000398">
    <property type="term" value="P:mRNA splicing, via spliceosome"/>
    <property type="evidence" value="ECO:0007669"/>
    <property type="project" value="InterPro"/>
</dbReference>
<evidence type="ECO:0000256" key="2">
    <source>
        <dbReference type="ARBA" id="ARBA00022737"/>
    </source>
</evidence>
<comment type="subunit">
    <text evidence="5">Identified in the spliceosome C complex. Component of the PRP19-CDC5L splicing complex composed of a core complex comprising a homotetramer of PRPF19, CDC5L, PLRG1 and BCAS2, and at least three less stably associated proteins CTNNBL1, CWC15 and HSPA8. Interacts (via its WD40 repeat domain) directly with CDC5L (via its C-terminal); the interaction is required for mRNA splicing but not for spliceosome assembly. Component of the minor spliceosome, which splices U12-type introns. Within this complex, interacts with CRIPT. Also interacts directly in the complex with BCAS2 and PRPF19. Interacts with USB1.</text>
</comment>
<dbReference type="InterPro" id="IPR019775">
    <property type="entry name" value="WD40_repeat_CS"/>
</dbReference>
<evidence type="ECO:0000256" key="5">
    <source>
        <dbReference type="ARBA" id="ARBA00062641"/>
    </source>
</evidence>
<dbReference type="WBParaSite" id="HNAJ_0001277601-mRNA-1">
    <property type="protein sequence ID" value="HNAJ_0001277601-mRNA-1"/>
    <property type="gene ID" value="HNAJ_0001277601"/>
</dbReference>
<keyword evidence="2" id="KW-0677">Repeat</keyword>
<reference evidence="10" key="1">
    <citation type="submission" date="2017-02" db="UniProtKB">
        <authorList>
            <consortium name="WormBaseParasite"/>
        </authorList>
    </citation>
    <scope>IDENTIFICATION</scope>
</reference>
<dbReference type="OrthoDB" id="10256122at2759"/>
<keyword evidence="1 7" id="KW-0853">WD repeat</keyword>
<dbReference type="GO" id="GO:0000974">
    <property type="term" value="C:Prp19 complex"/>
    <property type="evidence" value="ECO:0007669"/>
    <property type="project" value="TreeGrafter"/>
</dbReference>
<dbReference type="SMART" id="SM00320">
    <property type="entry name" value="WD40"/>
    <property type="match status" value="7"/>
</dbReference>
<dbReference type="InterPro" id="IPR036322">
    <property type="entry name" value="WD40_repeat_dom_sf"/>
</dbReference>
<dbReference type="Proteomes" id="UP000278807">
    <property type="component" value="Unassembled WGS sequence"/>
</dbReference>
<dbReference type="InterPro" id="IPR045241">
    <property type="entry name" value="Prp46/PLRG1-like"/>
</dbReference>
<dbReference type="PROSITE" id="PS00678">
    <property type="entry name" value="WD_REPEATS_1"/>
    <property type="match status" value="2"/>
</dbReference>
<evidence type="ECO:0000313" key="9">
    <source>
        <dbReference type="Proteomes" id="UP000278807"/>
    </source>
</evidence>
<proteinExistence type="inferred from homology"/>
<organism evidence="10">
    <name type="scientific">Rodentolepis nana</name>
    <name type="common">Dwarf tapeworm</name>
    <name type="synonym">Hymenolepis nana</name>
    <dbReference type="NCBI Taxonomy" id="102285"/>
    <lineage>
        <taxon>Eukaryota</taxon>
        <taxon>Metazoa</taxon>
        <taxon>Spiralia</taxon>
        <taxon>Lophotrochozoa</taxon>
        <taxon>Platyhelminthes</taxon>
        <taxon>Cestoda</taxon>
        <taxon>Eucestoda</taxon>
        <taxon>Cyclophyllidea</taxon>
        <taxon>Hymenolepididae</taxon>
        <taxon>Rodentolepis</taxon>
    </lineage>
</organism>
<comment type="function">
    <text evidence="4">Involved in pre-mRNA splicing as component of the spliceosome. Component of the PRP19-CDC5L complex that forms an integral part of the spliceosome and is required for activating pre-mRNA splicing. As a component of the minor spliceosome, involved in the splicing of U12-type introns in pre-mRNAs.</text>
</comment>
<dbReference type="Gene3D" id="2.130.10.10">
    <property type="entry name" value="YVTN repeat-like/Quinoprotein amine dehydrogenase"/>
    <property type="match status" value="1"/>
</dbReference>
<dbReference type="GO" id="GO:0071013">
    <property type="term" value="C:catalytic step 2 spliceosome"/>
    <property type="evidence" value="ECO:0007669"/>
    <property type="project" value="TreeGrafter"/>
</dbReference>